<name>A0A0B4F1L7_METAF</name>
<gene>
    <name evidence="2" type="ORF">MAN_08991</name>
</gene>
<sequence>MAENIPQEPSLVQGHVQYAKGIAEAAVGDMTGSHPWKSSGEQDKAAGISAMKTEGEKRDASQGYGKPEELAGKLTGCEGMKKEGSESSSRKH</sequence>
<dbReference type="AlphaFoldDB" id="A0A0B4F1L7"/>
<reference evidence="2 3" key="1">
    <citation type="journal article" date="2014" name="Proc. Natl. Acad. Sci. U.S.A.">
        <title>Trajectory and genomic determinants of fungal-pathogen speciation and host adaptation.</title>
        <authorList>
            <person name="Hu X."/>
            <person name="Xiao G."/>
            <person name="Zheng P."/>
            <person name="Shang Y."/>
            <person name="Su Y."/>
            <person name="Zhang X."/>
            <person name="Liu X."/>
            <person name="Zhan S."/>
            <person name="St Leger R.J."/>
            <person name="Wang C."/>
        </authorList>
    </citation>
    <scope>NUCLEOTIDE SEQUENCE [LARGE SCALE GENOMIC DNA]</scope>
    <source>
        <strain evidence="2 3">ARSEF 549</strain>
    </source>
</reference>
<dbReference type="Proteomes" id="UP000031186">
    <property type="component" value="Unassembled WGS sequence"/>
</dbReference>
<dbReference type="VEuPathDB" id="FungiDB:MAN_08991"/>
<organism evidence="2 3">
    <name type="scientific">Metarhizium anisopliae (strain ARSEF 549)</name>
    <dbReference type="NCBI Taxonomy" id="3151832"/>
    <lineage>
        <taxon>Eukaryota</taxon>
        <taxon>Fungi</taxon>
        <taxon>Dikarya</taxon>
        <taxon>Ascomycota</taxon>
        <taxon>Pezizomycotina</taxon>
        <taxon>Sordariomycetes</taxon>
        <taxon>Hypocreomycetidae</taxon>
        <taxon>Hypocreales</taxon>
        <taxon>Clavicipitaceae</taxon>
        <taxon>Metarhizium</taxon>
    </lineage>
</organism>
<evidence type="ECO:0000313" key="2">
    <source>
        <dbReference type="EMBL" id="KID61752.1"/>
    </source>
</evidence>
<comment type="caution">
    <text evidence="2">The sequence shown here is derived from an EMBL/GenBank/DDBJ whole genome shotgun (WGS) entry which is preliminary data.</text>
</comment>
<dbReference type="EMBL" id="AZNF01000014">
    <property type="protein sequence ID" value="KID61752.1"/>
    <property type="molecule type" value="Genomic_DNA"/>
</dbReference>
<dbReference type="HOGENOM" id="CLU_166315_0_0_1"/>
<keyword evidence="3" id="KW-1185">Reference proteome</keyword>
<evidence type="ECO:0000256" key="1">
    <source>
        <dbReference type="SAM" id="MobiDB-lite"/>
    </source>
</evidence>
<feature type="non-terminal residue" evidence="2">
    <location>
        <position position="1"/>
    </location>
</feature>
<protein>
    <recommendedName>
        <fullName evidence="4">CsbD-like protein</fullName>
    </recommendedName>
</protein>
<feature type="compositionally biased region" description="Basic and acidic residues" evidence="1">
    <location>
        <begin position="53"/>
        <end position="71"/>
    </location>
</feature>
<feature type="region of interest" description="Disordered" evidence="1">
    <location>
        <begin position="29"/>
        <end position="92"/>
    </location>
</feature>
<evidence type="ECO:0000313" key="3">
    <source>
        <dbReference type="Proteomes" id="UP000031186"/>
    </source>
</evidence>
<evidence type="ECO:0008006" key="4">
    <source>
        <dbReference type="Google" id="ProtNLM"/>
    </source>
</evidence>
<accession>A0A0B4F1L7</accession>
<dbReference type="OrthoDB" id="9999611at2759"/>
<proteinExistence type="predicted"/>
<feature type="compositionally biased region" description="Basic and acidic residues" evidence="1">
    <location>
        <begin position="79"/>
        <end position="92"/>
    </location>
</feature>